<evidence type="ECO:0000256" key="2">
    <source>
        <dbReference type="ARBA" id="ARBA00023002"/>
    </source>
</evidence>
<gene>
    <name evidence="6" type="ORF">ACFQZP_50895</name>
</gene>
<organism evidence="6 7">
    <name type="scientific">Streptomyces lutosisoli</name>
    <dbReference type="NCBI Taxonomy" id="2665721"/>
    <lineage>
        <taxon>Bacteria</taxon>
        <taxon>Bacillati</taxon>
        <taxon>Actinomycetota</taxon>
        <taxon>Actinomycetes</taxon>
        <taxon>Kitasatosporales</taxon>
        <taxon>Streptomycetaceae</taxon>
        <taxon>Streptomyces</taxon>
    </lineage>
</organism>
<comment type="similarity">
    <text evidence="1 3">Belongs to the short-chain dehydrogenases/reductases (SDR) family.</text>
</comment>
<keyword evidence="7" id="KW-1185">Reference proteome</keyword>
<keyword evidence="2" id="KW-0560">Oxidoreductase</keyword>
<sequence>MVNHNYCGSETEMTTGTPAPEKTVLITGTSSGIGLAAAVAAAQAGWNTVATMRDTSRADALLAAADAAGVAGRIQVRQLDVTDPDSVEAAVAGVIADHGRLDAVVNNAGAGHVGTLEQETIADVRQVLEVNFFGVLHVTKAALPHLRATGGRVVTVTSVGGVVGQPFNEAYCAAKFAVEGFMESLAPVAATTGVSVTVVEPGAVASEFVSNVGFDPAVIDAAGPYAPALRAYLERTRNTFANAAQPPADAAAPIIEALSGDRPAFRIQTSEAARTFAGTKLGDLDGSSVLALTGSWVA</sequence>
<comment type="caution">
    <text evidence="6">The sequence shown here is derived from an EMBL/GenBank/DDBJ whole genome shotgun (WGS) entry which is preliminary data.</text>
</comment>
<dbReference type="InterPro" id="IPR020904">
    <property type="entry name" value="Sc_DH/Rdtase_CS"/>
</dbReference>
<dbReference type="Proteomes" id="UP001596957">
    <property type="component" value="Unassembled WGS sequence"/>
</dbReference>
<evidence type="ECO:0000256" key="3">
    <source>
        <dbReference type="RuleBase" id="RU000363"/>
    </source>
</evidence>
<evidence type="ECO:0000259" key="5">
    <source>
        <dbReference type="SMART" id="SM00822"/>
    </source>
</evidence>
<dbReference type="PANTHER" id="PTHR43391">
    <property type="entry name" value="RETINOL DEHYDROGENASE-RELATED"/>
    <property type="match status" value="1"/>
</dbReference>
<dbReference type="RefSeq" id="WP_381264614.1">
    <property type="nucleotide sequence ID" value="NZ_JBHTBI010000111.1"/>
</dbReference>
<feature type="compositionally biased region" description="Polar residues" evidence="4">
    <location>
        <begin position="1"/>
        <end position="17"/>
    </location>
</feature>
<dbReference type="SMART" id="SM00822">
    <property type="entry name" value="PKS_KR"/>
    <property type="match status" value="1"/>
</dbReference>
<dbReference type="PRINTS" id="PR00080">
    <property type="entry name" value="SDRFAMILY"/>
</dbReference>
<dbReference type="PROSITE" id="PS00061">
    <property type="entry name" value="ADH_SHORT"/>
    <property type="match status" value="1"/>
</dbReference>
<evidence type="ECO:0000313" key="7">
    <source>
        <dbReference type="Proteomes" id="UP001596957"/>
    </source>
</evidence>
<name>A0ABW2W0G8_9ACTN</name>
<dbReference type="InterPro" id="IPR036291">
    <property type="entry name" value="NAD(P)-bd_dom_sf"/>
</dbReference>
<reference evidence="7" key="1">
    <citation type="journal article" date="2019" name="Int. J. Syst. Evol. Microbiol.">
        <title>The Global Catalogue of Microorganisms (GCM) 10K type strain sequencing project: providing services to taxonomists for standard genome sequencing and annotation.</title>
        <authorList>
            <consortium name="The Broad Institute Genomics Platform"/>
            <consortium name="The Broad Institute Genome Sequencing Center for Infectious Disease"/>
            <person name="Wu L."/>
            <person name="Ma J."/>
        </authorList>
    </citation>
    <scope>NUCLEOTIDE SEQUENCE [LARGE SCALE GENOMIC DNA]</scope>
    <source>
        <strain evidence="7">CGMCC 4.7198</strain>
    </source>
</reference>
<protein>
    <submittedName>
        <fullName evidence="6">SDR family NAD(P)-dependent oxidoreductase</fullName>
    </submittedName>
</protein>
<accession>A0ABW2W0G8</accession>
<dbReference type="SUPFAM" id="SSF51735">
    <property type="entry name" value="NAD(P)-binding Rossmann-fold domains"/>
    <property type="match status" value="1"/>
</dbReference>
<dbReference type="PANTHER" id="PTHR43391:SF86">
    <property type="entry name" value="SHORT-CHAIN DEHYDROGENASE_REDUCTASE FAMILY PROTEIN"/>
    <property type="match status" value="1"/>
</dbReference>
<evidence type="ECO:0000313" key="6">
    <source>
        <dbReference type="EMBL" id="MFD0289749.1"/>
    </source>
</evidence>
<dbReference type="InterPro" id="IPR057326">
    <property type="entry name" value="KR_dom"/>
</dbReference>
<evidence type="ECO:0000256" key="1">
    <source>
        <dbReference type="ARBA" id="ARBA00006484"/>
    </source>
</evidence>
<evidence type="ECO:0000256" key="4">
    <source>
        <dbReference type="SAM" id="MobiDB-lite"/>
    </source>
</evidence>
<dbReference type="PRINTS" id="PR00081">
    <property type="entry name" value="GDHRDH"/>
</dbReference>
<dbReference type="Gene3D" id="3.40.50.720">
    <property type="entry name" value="NAD(P)-binding Rossmann-like Domain"/>
    <property type="match status" value="1"/>
</dbReference>
<dbReference type="InterPro" id="IPR002347">
    <property type="entry name" value="SDR_fam"/>
</dbReference>
<proteinExistence type="inferred from homology"/>
<feature type="region of interest" description="Disordered" evidence="4">
    <location>
        <begin position="1"/>
        <end position="20"/>
    </location>
</feature>
<feature type="domain" description="Ketoreductase" evidence="5">
    <location>
        <begin position="22"/>
        <end position="207"/>
    </location>
</feature>
<dbReference type="Pfam" id="PF00106">
    <property type="entry name" value="adh_short"/>
    <property type="match status" value="1"/>
</dbReference>
<dbReference type="EMBL" id="JBHTEC010000011">
    <property type="protein sequence ID" value="MFD0289749.1"/>
    <property type="molecule type" value="Genomic_DNA"/>
</dbReference>